<dbReference type="InterPro" id="IPR018289">
    <property type="entry name" value="MULE_transposase_dom"/>
</dbReference>
<name>A0A5N6LJQ1_9ASTR</name>
<proteinExistence type="predicted"/>
<dbReference type="Proteomes" id="UP000326396">
    <property type="component" value="Unassembled WGS sequence"/>
</dbReference>
<dbReference type="PANTHER" id="PTHR31973:SF188">
    <property type="entry name" value="POLYPROTEIN, PUTATIVE-RELATED"/>
    <property type="match status" value="1"/>
</dbReference>
<sequence length="150" mass="16750">MEDSDSFMKTNALKRELLRRKPGNIVEVDFESKGNKKLFLRFFISLYACAKGFLDGCRPYISLDACHLKGKFNGVLVAATGVDGNSSIFPVAYGVLLSENKNSWIWFLELLKKAFGTPKGLVISSDMQKALDFAITQVYPTNFMACCKDL</sequence>
<accession>A0A5N6LJQ1</accession>
<protein>
    <recommendedName>
        <fullName evidence="1">MULE transposase domain-containing protein</fullName>
    </recommendedName>
</protein>
<dbReference type="AlphaFoldDB" id="A0A5N6LJQ1"/>
<comment type="caution">
    <text evidence="2">The sequence shown here is derived from an EMBL/GenBank/DDBJ whole genome shotgun (WGS) entry which is preliminary data.</text>
</comment>
<dbReference type="EMBL" id="SZYD01000257">
    <property type="protein sequence ID" value="KAD1995861.1"/>
    <property type="molecule type" value="Genomic_DNA"/>
</dbReference>
<dbReference type="OrthoDB" id="683469at2759"/>
<evidence type="ECO:0000313" key="3">
    <source>
        <dbReference type="Proteomes" id="UP000326396"/>
    </source>
</evidence>
<organism evidence="2 3">
    <name type="scientific">Mikania micrantha</name>
    <name type="common">bitter vine</name>
    <dbReference type="NCBI Taxonomy" id="192012"/>
    <lineage>
        <taxon>Eukaryota</taxon>
        <taxon>Viridiplantae</taxon>
        <taxon>Streptophyta</taxon>
        <taxon>Embryophyta</taxon>
        <taxon>Tracheophyta</taxon>
        <taxon>Spermatophyta</taxon>
        <taxon>Magnoliopsida</taxon>
        <taxon>eudicotyledons</taxon>
        <taxon>Gunneridae</taxon>
        <taxon>Pentapetalae</taxon>
        <taxon>asterids</taxon>
        <taxon>campanulids</taxon>
        <taxon>Asterales</taxon>
        <taxon>Asteraceae</taxon>
        <taxon>Asteroideae</taxon>
        <taxon>Heliantheae alliance</taxon>
        <taxon>Eupatorieae</taxon>
        <taxon>Mikania</taxon>
    </lineage>
</organism>
<gene>
    <name evidence="2" type="ORF">E3N88_42052</name>
</gene>
<keyword evidence="3" id="KW-1185">Reference proteome</keyword>
<reference evidence="2 3" key="1">
    <citation type="submission" date="2019-05" db="EMBL/GenBank/DDBJ databases">
        <title>Mikania micrantha, genome provides insights into the molecular mechanism of rapid growth.</title>
        <authorList>
            <person name="Liu B."/>
        </authorList>
    </citation>
    <scope>NUCLEOTIDE SEQUENCE [LARGE SCALE GENOMIC DNA]</scope>
    <source>
        <strain evidence="2">NLD-2019</strain>
        <tissue evidence="2">Leaf</tissue>
    </source>
</reference>
<evidence type="ECO:0000259" key="1">
    <source>
        <dbReference type="Pfam" id="PF10551"/>
    </source>
</evidence>
<dbReference type="Pfam" id="PF10551">
    <property type="entry name" value="MULE"/>
    <property type="match status" value="1"/>
</dbReference>
<dbReference type="PANTHER" id="PTHR31973">
    <property type="entry name" value="POLYPROTEIN, PUTATIVE-RELATED"/>
    <property type="match status" value="1"/>
</dbReference>
<feature type="domain" description="MULE transposase" evidence="1">
    <location>
        <begin position="61"/>
        <end position="147"/>
    </location>
</feature>
<evidence type="ECO:0000313" key="2">
    <source>
        <dbReference type="EMBL" id="KAD1995861.1"/>
    </source>
</evidence>